<accession>A0A2R6PI11</accession>
<keyword evidence="5 13" id="KW-0732">Signal</keyword>
<feature type="region of interest" description="Disordered" evidence="11">
    <location>
        <begin position="280"/>
        <end position="313"/>
    </location>
</feature>
<feature type="compositionally biased region" description="Basic residues" evidence="11">
    <location>
        <begin position="280"/>
        <end position="292"/>
    </location>
</feature>
<evidence type="ECO:0000256" key="11">
    <source>
        <dbReference type="SAM" id="MobiDB-lite"/>
    </source>
</evidence>
<evidence type="ECO:0000256" key="6">
    <source>
        <dbReference type="ARBA" id="ARBA00022989"/>
    </source>
</evidence>
<keyword evidence="3" id="KW-1003">Cell membrane</keyword>
<evidence type="ECO:0000256" key="9">
    <source>
        <dbReference type="ARBA" id="ARBA00023157"/>
    </source>
</evidence>
<evidence type="ECO:0000256" key="13">
    <source>
        <dbReference type="SAM" id="SignalP"/>
    </source>
</evidence>
<reference evidence="14 15" key="1">
    <citation type="submission" date="2017-07" db="EMBL/GenBank/DDBJ databases">
        <title>An improved, manually edited Actinidia chinensis var. chinensis (kiwifruit) genome highlights the challenges associated with draft genomes and gene prediction in plants.</title>
        <authorList>
            <person name="Pilkington S."/>
            <person name="Crowhurst R."/>
            <person name="Hilario E."/>
            <person name="Nardozza S."/>
            <person name="Fraser L."/>
            <person name="Peng Y."/>
            <person name="Gunaseelan K."/>
            <person name="Simpson R."/>
            <person name="Tahir J."/>
            <person name="Deroles S."/>
            <person name="Templeton K."/>
            <person name="Luo Z."/>
            <person name="Davy M."/>
            <person name="Cheng C."/>
            <person name="Mcneilage M."/>
            <person name="Scaglione D."/>
            <person name="Liu Y."/>
            <person name="Zhang Q."/>
            <person name="Datson P."/>
            <person name="De Silva N."/>
            <person name="Gardiner S."/>
            <person name="Bassett H."/>
            <person name="Chagne D."/>
            <person name="Mccallum J."/>
            <person name="Dzierzon H."/>
            <person name="Deng C."/>
            <person name="Wang Y.-Y."/>
            <person name="Barron N."/>
            <person name="Manako K."/>
            <person name="Bowen J."/>
            <person name="Foster T."/>
            <person name="Erridge Z."/>
            <person name="Tiffin H."/>
            <person name="Waite C."/>
            <person name="Davies K."/>
            <person name="Grierson E."/>
            <person name="Laing W."/>
            <person name="Kirk R."/>
            <person name="Chen X."/>
            <person name="Wood M."/>
            <person name="Montefiori M."/>
            <person name="Brummell D."/>
            <person name="Schwinn K."/>
            <person name="Catanach A."/>
            <person name="Fullerton C."/>
            <person name="Li D."/>
            <person name="Meiyalaghan S."/>
            <person name="Nieuwenhuizen N."/>
            <person name="Read N."/>
            <person name="Prakash R."/>
            <person name="Hunter D."/>
            <person name="Zhang H."/>
            <person name="Mckenzie M."/>
            <person name="Knabel M."/>
            <person name="Harris A."/>
            <person name="Allan A."/>
            <person name="Chen A."/>
            <person name="Janssen B."/>
            <person name="Plunkett B."/>
            <person name="Dwamena C."/>
            <person name="Voogd C."/>
            <person name="Leif D."/>
            <person name="Lafferty D."/>
            <person name="Souleyre E."/>
            <person name="Varkonyi-Gasic E."/>
            <person name="Gambi F."/>
            <person name="Hanley J."/>
            <person name="Yao J.-L."/>
            <person name="Cheung J."/>
            <person name="David K."/>
            <person name="Warren B."/>
            <person name="Marsh K."/>
            <person name="Snowden K."/>
            <person name="Lin-Wang K."/>
            <person name="Brian L."/>
            <person name="Martinez-Sanchez M."/>
            <person name="Wang M."/>
            <person name="Ileperuma N."/>
            <person name="Macnee N."/>
            <person name="Campin R."/>
            <person name="Mcatee P."/>
            <person name="Drummond R."/>
            <person name="Espley R."/>
            <person name="Ireland H."/>
            <person name="Wu R."/>
            <person name="Atkinson R."/>
            <person name="Karunairetnam S."/>
            <person name="Bulley S."/>
            <person name="Chunkath S."/>
            <person name="Hanley Z."/>
            <person name="Storey R."/>
            <person name="Thrimawithana A."/>
            <person name="Thomson S."/>
            <person name="David C."/>
            <person name="Testolin R."/>
        </authorList>
    </citation>
    <scope>NUCLEOTIDE SEQUENCE [LARGE SCALE GENOMIC DNA]</scope>
    <source>
        <strain evidence="15">cv. Red5</strain>
        <tissue evidence="14">Young leaf</tissue>
    </source>
</reference>
<dbReference type="STRING" id="1590841.A0A2R6PI11"/>
<evidence type="ECO:0000256" key="12">
    <source>
        <dbReference type="SAM" id="Phobius"/>
    </source>
</evidence>
<keyword evidence="4 12" id="KW-0812">Transmembrane</keyword>
<comment type="caution">
    <text evidence="14">The sequence shown here is derived from an EMBL/GenBank/DDBJ whole genome shotgun (WGS) entry which is preliminary data.</text>
</comment>
<dbReference type="GO" id="GO:0005886">
    <property type="term" value="C:plasma membrane"/>
    <property type="evidence" value="ECO:0007669"/>
    <property type="project" value="UniProtKB-SubCell"/>
</dbReference>
<evidence type="ECO:0000256" key="10">
    <source>
        <dbReference type="ARBA" id="ARBA00023279"/>
    </source>
</evidence>
<evidence type="ECO:0000256" key="4">
    <source>
        <dbReference type="ARBA" id="ARBA00022692"/>
    </source>
</evidence>
<sequence length="403" mass="46699">MIPLTPMILIVFSNFLSHHLSFSSVSAVQILSKSKLEKCEKVSDSVSLNCSTKIAINMASGGKASIVAEIVKVEEENSTTTNIRTPRIPLVITVNKFGSFRRSHWSDRVLDLHGIFGCFLDSGFSEVDRAECQFTTTATIIDNGSQTRVHRREDIVSTGKQYLSQSLLLRVALHMAFTCYLFGISGIYFPNMATRKSLYNILTRISSLHLYKGRSSITKKVARVVAEVQYQVVVLLWLLHQKGLFDPLHDRWEDQFWTDEQKSGHARKQEFDAEASRIHLKKHHKQEQRHHKLDTQRERRSVHNEHMHHHPGRDADYHYYLHHVHKDKLKSGRIKGNSIMQQIYIDKGEDGHVGHCRRRKDNYTVEGKSKITTFSNENPEDHYKNKHVLFDEKHFELHAKRRE</sequence>
<evidence type="ECO:0000256" key="1">
    <source>
        <dbReference type="ARBA" id="ARBA00004251"/>
    </source>
</evidence>
<feature type="transmembrane region" description="Helical" evidence="12">
    <location>
        <begin position="167"/>
        <end position="189"/>
    </location>
</feature>
<comment type="similarity">
    <text evidence="2">Belongs to the HAP2/GCS1 family.</text>
</comment>
<evidence type="ECO:0000256" key="5">
    <source>
        <dbReference type="ARBA" id="ARBA00022729"/>
    </source>
</evidence>
<evidence type="ECO:0000256" key="3">
    <source>
        <dbReference type="ARBA" id="ARBA00022475"/>
    </source>
</evidence>
<evidence type="ECO:0000256" key="2">
    <source>
        <dbReference type="ARBA" id="ARBA00010929"/>
    </source>
</evidence>
<organism evidence="14 15">
    <name type="scientific">Actinidia chinensis var. chinensis</name>
    <name type="common">Chinese soft-hair kiwi</name>
    <dbReference type="NCBI Taxonomy" id="1590841"/>
    <lineage>
        <taxon>Eukaryota</taxon>
        <taxon>Viridiplantae</taxon>
        <taxon>Streptophyta</taxon>
        <taxon>Embryophyta</taxon>
        <taxon>Tracheophyta</taxon>
        <taxon>Spermatophyta</taxon>
        <taxon>Magnoliopsida</taxon>
        <taxon>eudicotyledons</taxon>
        <taxon>Gunneridae</taxon>
        <taxon>Pentapetalae</taxon>
        <taxon>asterids</taxon>
        <taxon>Ericales</taxon>
        <taxon>Actinidiaceae</taxon>
        <taxon>Actinidia</taxon>
    </lineage>
</organism>
<dbReference type="EMBL" id="NKQK01000025">
    <property type="protein sequence ID" value="PSR91515.1"/>
    <property type="molecule type" value="Genomic_DNA"/>
</dbReference>
<proteinExistence type="inferred from homology"/>
<keyword evidence="9" id="KW-1015">Disulfide bond</keyword>
<dbReference type="AlphaFoldDB" id="A0A2R6PI11"/>
<evidence type="ECO:0000256" key="8">
    <source>
        <dbReference type="ARBA" id="ARBA00023136"/>
    </source>
</evidence>
<keyword evidence="6 12" id="KW-1133">Transmembrane helix</keyword>
<evidence type="ECO:0000256" key="7">
    <source>
        <dbReference type="ARBA" id="ARBA00023121"/>
    </source>
</evidence>
<name>A0A2R6PI11_ACTCC</name>
<dbReference type="PANTHER" id="PTHR31764">
    <property type="entry name" value="PROTEIN HAPLESS 2"/>
    <property type="match status" value="1"/>
</dbReference>
<dbReference type="PANTHER" id="PTHR31764:SF0">
    <property type="entry name" value="GENERATIVE CELL SPECIFIC-1_HAP2 DOMAIN-CONTAINING PROTEIN"/>
    <property type="match status" value="1"/>
</dbReference>
<dbReference type="OrthoDB" id="1731200at2759"/>
<evidence type="ECO:0000313" key="14">
    <source>
        <dbReference type="EMBL" id="PSR91515.1"/>
    </source>
</evidence>
<feature type="compositionally biased region" description="Basic and acidic residues" evidence="11">
    <location>
        <begin position="293"/>
        <end position="305"/>
    </location>
</feature>
<reference evidence="15" key="2">
    <citation type="journal article" date="2018" name="BMC Genomics">
        <title>A manually annotated Actinidia chinensis var. chinensis (kiwifruit) genome highlights the challenges associated with draft genomes and gene prediction in plants.</title>
        <authorList>
            <person name="Pilkington S.M."/>
            <person name="Crowhurst R."/>
            <person name="Hilario E."/>
            <person name="Nardozza S."/>
            <person name="Fraser L."/>
            <person name="Peng Y."/>
            <person name="Gunaseelan K."/>
            <person name="Simpson R."/>
            <person name="Tahir J."/>
            <person name="Deroles S.C."/>
            <person name="Templeton K."/>
            <person name="Luo Z."/>
            <person name="Davy M."/>
            <person name="Cheng C."/>
            <person name="McNeilage M."/>
            <person name="Scaglione D."/>
            <person name="Liu Y."/>
            <person name="Zhang Q."/>
            <person name="Datson P."/>
            <person name="De Silva N."/>
            <person name="Gardiner S.E."/>
            <person name="Bassett H."/>
            <person name="Chagne D."/>
            <person name="McCallum J."/>
            <person name="Dzierzon H."/>
            <person name="Deng C."/>
            <person name="Wang Y.Y."/>
            <person name="Barron L."/>
            <person name="Manako K."/>
            <person name="Bowen J."/>
            <person name="Foster T.M."/>
            <person name="Erridge Z.A."/>
            <person name="Tiffin H."/>
            <person name="Waite C.N."/>
            <person name="Davies K.M."/>
            <person name="Grierson E.P."/>
            <person name="Laing W.A."/>
            <person name="Kirk R."/>
            <person name="Chen X."/>
            <person name="Wood M."/>
            <person name="Montefiori M."/>
            <person name="Brummell D.A."/>
            <person name="Schwinn K.E."/>
            <person name="Catanach A."/>
            <person name="Fullerton C."/>
            <person name="Li D."/>
            <person name="Meiyalaghan S."/>
            <person name="Nieuwenhuizen N."/>
            <person name="Read N."/>
            <person name="Prakash R."/>
            <person name="Hunter D."/>
            <person name="Zhang H."/>
            <person name="McKenzie M."/>
            <person name="Knabel M."/>
            <person name="Harris A."/>
            <person name="Allan A.C."/>
            <person name="Gleave A."/>
            <person name="Chen A."/>
            <person name="Janssen B.J."/>
            <person name="Plunkett B."/>
            <person name="Ampomah-Dwamena C."/>
            <person name="Voogd C."/>
            <person name="Leif D."/>
            <person name="Lafferty D."/>
            <person name="Souleyre E.J.F."/>
            <person name="Varkonyi-Gasic E."/>
            <person name="Gambi F."/>
            <person name="Hanley J."/>
            <person name="Yao J.L."/>
            <person name="Cheung J."/>
            <person name="David K.M."/>
            <person name="Warren B."/>
            <person name="Marsh K."/>
            <person name="Snowden K.C."/>
            <person name="Lin-Wang K."/>
            <person name="Brian L."/>
            <person name="Martinez-Sanchez M."/>
            <person name="Wang M."/>
            <person name="Ileperuma N."/>
            <person name="Macnee N."/>
            <person name="Campin R."/>
            <person name="McAtee P."/>
            <person name="Drummond R.S.M."/>
            <person name="Espley R.V."/>
            <person name="Ireland H.S."/>
            <person name="Wu R."/>
            <person name="Atkinson R.G."/>
            <person name="Karunairetnam S."/>
            <person name="Bulley S."/>
            <person name="Chunkath S."/>
            <person name="Hanley Z."/>
            <person name="Storey R."/>
            <person name="Thrimawithana A.H."/>
            <person name="Thomson S."/>
            <person name="David C."/>
            <person name="Testolin R."/>
            <person name="Huang H."/>
            <person name="Hellens R.P."/>
            <person name="Schaffer R.J."/>
        </authorList>
    </citation>
    <scope>NUCLEOTIDE SEQUENCE [LARGE SCALE GENOMIC DNA]</scope>
    <source>
        <strain evidence="15">cv. Red5</strain>
    </source>
</reference>
<evidence type="ECO:0000313" key="15">
    <source>
        <dbReference type="Proteomes" id="UP000241394"/>
    </source>
</evidence>
<dbReference type="GO" id="GO:0008289">
    <property type="term" value="F:lipid binding"/>
    <property type="evidence" value="ECO:0007669"/>
    <property type="project" value="UniProtKB-KW"/>
</dbReference>
<dbReference type="Gramene" id="PSR91515">
    <property type="protein sequence ID" value="PSR91515"/>
    <property type="gene ID" value="CEY00_Acc28859"/>
</dbReference>
<dbReference type="InParanoid" id="A0A2R6PI11"/>
<dbReference type="Proteomes" id="UP000241394">
    <property type="component" value="Chromosome LG25"/>
</dbReference>
<feature type="chain" id="PRO_5015332280" evidence="13">
    <location>
        <begin position="28"/>
        <end position="403"/>
    </location>
</feature>
<gene>
    <name evidence="14" type="ORF">CEY00_Acc28859</name>
</gene>
<keyword evidence="7" id="KW-0446">Lipid-binding</keyword>
<comment type="subcellular location">
    <subcellularLocation>
        <location evidence="1">Cell membrane</location>
        <topology evidence="1">Single-pass type I membrane protein</topology>
    </subcellularLocation>
</comment>
<protein>
    <submittedName>
        <fullName evidence="14">Protein HAPLESS 2 like</fullName>
    </submittedName>
</protein>
<keyword evidence="8 12" id="KW-0472">Membrane</keyword>
<keyword evidence="10" id="KW-0278">Fertilization</keyword>
<feature type="signal peptide" evidence="13">
    <location>
        <begin position="1"/>
        <end position="27"/>
    </location>
</feature>
<keyword evidence="15" id="KW-1185">Reference proteome</keyword>
<dbReference type="InterPro" id="IPR040326">
    <property type="entry name" value="HAP2/GCS1"/>
</dbReference>
<dbReference type="OMA" id="CCFENIR"/>